<organism evidence="4 5">
    <name type="scientific">Aquipluma nitroreducens</name>
    <dbReference type="NCBI Taxonomy" id="2010828"/>
    <lineage>
        <taxon>Bacteria</taxon>
        <taxon>Pseudomonadati</taxon>
        <taxon>Bacteroidota</taxon>
        <taxon>Bacteroidia</taxon>
        <taxon>Marinilabiliales</taxon>
        <taxon>Prolixibacteraceae</taxon>
        <taxon>Aquipluma</taxon>
    </lineage>
</organism>
<evidence type="ECO:0000256" key="1">
    <source>
        <dbReference type="ARBA" id="ARBA00006171"/>
    </source>
</evidence>
<dbReference type="SFLD" id="SFLDG01135">
    <property type="entry name" value="C1.5.6:_HAD__Beta-PGM__Phospha"/>
    <property type="match status" value="1"/>
</dbReference>
<dbReference type="PRINTS" id="PR00413">
    <property type="entry name" value="HADHALOGNASE"/>
</dbReference>
<evidence type="ECO:0000256" key="2">
    <source>
        <dbReference type="ARBA" id="ARBA00022723"/>
    </source>
</evidence>
<dbReference type="Gene3D" id="1.10.150.240">
    <property type="entry name" value="Putative phosphatase, domain 2"/>
    <property type="match status" value="1"/>
</dbReference>
<dbReference type="PANTHER" id="PTHR18901:SF38">
    <property type="entry name" value="PSEUDOURIDINE-5'-PHOSPHATASE"/>
    <property type="match status" value="1"/>
</dbReference>
<reference evidence="4" key="1">
    <citation type="journal article" date="2020" name="Int. J. Syst. Evol. Microbiol.">
        <title>Aquipluma nitroreducens gen. nov. sp. nov., a novel facultatively anaerobic bacterium isolated from a freshwater lake.</title>
        <authorList>
            <person name="Watanabe M."/>
            <person name="Kojima H."/>
            <person name="Fukui M."/>
        </authorList>
    </citation>
    <scope>NUCLEOTIDE SEQUENCE</scope>
    <source>
        <strain evidence="4">MeG22</strain>
    </source>
</reference>
<gene>
    <name evidence="4" type="ORF">AQPE_3706</name>
</gene>
<dbReference type="Pfam" id="PF13419">
    <property type="entry name" value="HAD_2"/>
    <property type="match status" value="1"/>
</dbReference>
<dbReference type="GO" id="GO:0016787">
    <property type="term" value="F:hydrolase activity"/>
    <property type="evidence" value="ECO:0007669"/>
    <property type="project" value="UniProtKB-KW"/>
</dbReference>
<dbReference type="NCBIfam" id="TIGR01549">
    <property type="entry name" value="HAD-SF-IA-v1"/>
    <property type="match status" value="1"/>
</dbReference>
<evidence type="ECO:0000256" key="3">
    <source>
        <dbReference type="ARBA" id="ARBA00022801"/>
    </source>
</evidence>
<dbReference type="Proteomes" id="UP001193389">
    <property type="component" value="Chromosome"/>
</dbReference>
<dbReference type="NCBIfam" id="TIGR01509">
    <property type="entry name" value="HAD-SF-IA-v3"/>
    <property type="match status" value="1"/>
</dbReference>
<evidence type="ECO:0000313" key="4">
    <source>
        <dbReference type="EMBL" id="BBE19521.1"/>
    </source>
</evidence>
<dbReference type="GO" id="GO:0046872">
    <property type="term" value="F:metal ion binding"/>
    <property type="evidence" value="ECO:0007669"/>
    <property type="project" value="UniProtKB-KW"/>
</dbReference>
<protein>
    <submittedName>
        <fullName evidence="4">Hydrolase, haloacid dehalogenase-like family</fullName>
    </submittedName>
</protein>
<sequence length="214" mass="23930">MIEAIIFDMDGTLVDTEPFNTEIERRQFALNKIVISEEDHQKFLGVASDAMWKEIAEQYNLQILVEELIEQNHIESIRYFTGIEEILVMPGLVELLEKLQAKKYPMAVASSSTPEIIDLILNKTDLKKYFQVIASAEQAGKSKPEPDVFLLTAERLGIKPANCLVVEDSSNGIKAAQAAGMTCVAYHSPDADPQKQKEADAVIQNYSQLGIMHF</sequence>
<dbReference type="InterPro" id="IPR006439">
    <property type="entry name" value="HAD-SF_hydro_IA"/>
</dbReference>
<keyword evidence="5" id="KW-1185">Reference proteome</keyword>
<dbReference type="InterPro" id="IPR023214">
    <property type="entry name" value="HAD_sf"/>
</dbReference>
<comment type="similarity">
    <text evidence="1">Belongs to the HAD-like hydrolase superfamily. CbbY/CbbZ/Gph/YieH family.</text>
</comment>
<dbReference type="SFLD" id="SFLDG01129">
    <property type="entry name" value="C1.5:_HAD__Beta-PGM__Phosphata"/>
    <property type="match status" value="1"/>
</dbReference>
<dbReference type="RefSeq" id="WP_318347758.1">
    <property type="nucleotide sequence ID" value="NZ_AP018694.1"/>
</dbReference>
<dbReference type="AlphaFoldDB" id="A0A5K7SD41"/>
<dbReference type="SUPFAM" id="SSF56784">
    <property type="entry name" value="HAD-like"/>
    <property type="match status" value="1"/>
</dbReference>
<keyword evidence="3 4" id="KW-0378">Hydrolase</keyword>
<dbReference type="InterPro" id="IPR036412">
    <property type="entry name" value="HAD-like_sf"/>
</dbReference>
<evidence type="ECO:0000313" key="5">
    <source>
        <dbReference type="Proteomes" id="UP001193389"/>
    </source>
</evidence>
<name>A0A5K7SD41_9BACT</name>
<dbReference type="SFLD" id="SFLDS00003">
    <property type="entry name" value="Haloacid_Dehalogenase"/>
    <property type="match status" value="1"/>
</dbReference>
<dbReference type="InterPro" id="IPR041492">
    <property type="entry name" value="HAD_2"/>
</dbReference>
<dbReference type="InterPro" id="IPR023198">
    <property type="entry name" value="PGP-like_dom2"/>
</dbReference>
<dbReference type="KEGG" id="anf:AQPE_3706"/>
<dbReference type="Gene3D" id="3.40.50.1000">
    <property type="entry name" value="HAD superfamily/HAD-like"/>
    <property type="match status" value="1"/>
</dbReference>
<keyword evidence="2" id="KW-0479">Metal-binding</keyword>
<proteinExistence type="inferred from homology"/>
<dbReference type="FunFam" id="3.40.50.1000:FF:000036">
    <property type="entry name" value="HAD family hydrolase"/>
    <property type="match status" value="1"/>
</dbReference>
<dbReference type="PANTHER" id="PTHR18901">
    <property type="entry name" value="2-DEOXYGLUCOSE-6-PHOSPHATE PHOSPHATASE 2"/>
    <property type="match status" value="1"/>
</dbReference>
<dbReference type="EMBL" id="AP018694">
    <property type="protein sequence ID" value="BBE19521.1"/>
    <property type="molecule type" value="Genomic_DNA"/>
</dbReference>
<accession>A0A5K7SD41</accession>